<proteinExistence type="predicted"/>
<comment type="caution">
    <text evidence="1">The sequence shown here is derived from an EMBL/GenBank/DDBJ whole genome shotgun (WGS) entry which is preliminary data.</text>
</comment>
<name>A0AAV9U8W1_9PEZI</name>
<dbReference type="Proteomes" id="UP001373714">
    <property type="component" value="Unassembled WGS sequence"/>
</dbReference>
<sequence>MAAENLGPQPGDPLLNLRPDISLLPPQEISNYLKSLLTTSSHETITTHLLSKTSTSTIPPSIFKIWLCISPTPQTVNAALSQTFSQSTRRITIKVLWKLLRSNNLTKWFNTWNGIGGVTGLLEIFNTSSVEEVRLLCRRIGQSTRISDPLEKRVEFTKFYKALLSSSTPNPGKEIDGTGDTHYINPDTRRLEHLYLFIAKSCTAQFIEQQAGKNGDSGAQDYEWVDIRDKLVWKVYRGYLEYRRLQDDLEEVLNAEEWCALYLQLYPSLQTTVPDDGGTACLAFSNETLEEILKQDWESKIRQTHKTKYKKLPGKFVEGVIYPLTRRIRKIRASNDVVKRLLDLSMSFFEEDTKRKNGIRRGVNDLLDVTLVAWKTEPETFEGYLRKLMKIYYSEKSGSHQQGVEWLKEVLANVPVAVRYALLRIYIQEVKELDIDIDDDLKKSGIVVGHQFLSMFPPKTAFTLYNRLETATDGTMTFIKEISSSSIFYLTALDATHSDADIWQIHLLHLTGRQQEADELALQCFAARKALATAGSTPQIRAKRAREAVYYTVASGSPDVYRQGMEWILQRFIRDPFVVFLVFEFYPAESNLLFLGIPGRIYDGYTAQDLTERIAQSDRLLKTVYETAFAAAKEPSFNLKTWKSTLQLIPDIIRQRILGTKKVAKVLGVTVDDEVIYEILWKGMVQNIVEIEKFGVQTGYEALGLGTIYGVFNYEERSGVWLKLEEKSTAGSTYRFFDELARARDEMWREIRRASDNAAFLPSSFPRGLPVQALIGPYTVVNPRLEKSVPYLYSRAVGAVYLDEEVAVGAIPTDEETWAAVGPFVDNFGVALRMLVPEGLSRAEERDRLKMILERLVTPLSERVSGPEAAVFWKHHVLQKMCENSWYRVKHTSLINDVYDFAEWDAWPLPPSKNIEEGETEEWDPHGDFKTPSRELGITYLDLSLNITERNTKGATMHTKLERFTPRLPVQDEIWSDARIARARYNPKMRVGQILSAISYLKQYFDDETALSTGEYTVSLKKAFRPKTSANFAAAINALTTHINDVPPVLLQQLVEVAICAPKDIAPVVQLIKLLAKSDTPVFAAPFAIAVVLEHPEASSWHRQLLQLPYIGILGKADAAECLVKFGRRIIEILEEKDKADADAANVTVEKNTSGGQQQQKQQPYVKITTIKHLANLLTQAAVEPATAVDILESLAGKCKHHDARQAVLESLITILTACVDERLAERTVKALEFIIPIAGDLNSRAPIPEEKWREAEEKGDVGVLNVAIEDLPRQVPLYTVLNKGSVTTESLRWKKLFVKNILVKVVDALKVQTRRYLNIFLLSHGFTKENIEEMGLLVVPGSWQAWNDIAGGRGSEGGLACPREVLEEYAEYMLFRISLPKELVEFGKKLKNMDKQARLKPGVKFWEEQYGVDIPTTGGLSRLRVLSGRKETFERMGVDSAVVREEVKRFLVGGLYLGA</sequence>
<evidence type="ECO:0000313" key="2">
    <source>
        <dbReference type="Proteomes" id="UP001373714"/>
    </source>
</evidence>
<accession>A0AAV9U8W1</accession>
<dbReference type="EMBL" id="JAVHNS010000014">
    <property type="protein sequence ID" value="KAK6335770.1"/>
    <property type="molecule type" value="Genomic_DNA"/>
</dbReference>
<keyword evidence="2" id="KW-1185">Reference proteome</keyword>
<reference evidence="1 2" key="1">
    <citation type="submission" date="2019-10" db="EMBL/GenBank/DDBJ databases">
        <authorList>
            <person name="Palmer J.M."/>
        </authorList>
    </citation>
    <scope>NUCLEOTIDE SEQUENCE [LARGE SCALE GENOMIC DNA]</scope>
    <source>
        <strain evidence="1 2">TWF730</strain>
    </source>
</reference>
<organism evidence="1 2">
    <name type="scientific">Orbilia blumenaviensis</name>
    <dbReference type="NCBI Taxonomy" id="1796055"/>
    <lineage>
        <taxon>Eukaryota</taxon>
        <taxon>Fungi</taxon>
        <taxon>Dikarya</taxon>
        <taxon>Ascomycota</taxon>
        <taxon>Pezizomycotina</taxon>
        <taxon>Orbiliomycetes</taxon>
        <taxon>Orbiliales</taxon>
        <taxon>Orbiliaceae</taxon>
        <taxon>Orbilia</taxon>
    </lineage>
</organism>
<evidence type="ECO:0000313" key="1">
    <source>
        <dbReference type="EMBL" id="KAK6335770.1"/>
    </source>
</evidence>
<gene>
    <name evidence="1" type="ORF">TWF730_003146</name>
</gene>
<protein>
    <submittedName>
        <fullName evidence="1">Uncharacterized protein</fullName>
    </submittedName>
</protein>